<dbReference type="RefSeq" id="WP_105697379.1">
    <property type="nucleotide sequence ID" value="NZ_CP159260.1"/>
</dbReference>
<dbReference type="InterPro" id="IPR025091">
    <property type="entry name" value="DUF4019"/>
</dbReference>
<organism evidence="1 2">
    <name type="scientific">Pseudomonas poae</name>
    <dbReference type="NCBI Taxonomy" id="200451"/>
    <lineage>
        <taxon>Bacteria</taxon>
        <taxon>Pseudomonadati</taxon>
        <taxon>Pseudomonadota</taxon>
        <taxon>Gammaproteobacteria</taxon>
        <taxon>Pseudomonadales</taxon>
        <taxon>Pseudomonadaceae</taxon>
        <taxon>Pseudomonas</taxon>
    </lineage>
</organism>
<dbReference type="Pfam" id="PF13211">
    <property type="entry name" value="DUF4019"/>
    <property type="match status" value="1"/>
</dbReference>
<gene>
    <name evidence="1" type="ORF">CQZ99_14580</name>
</gene>
<comment type="caution">
    <text evidence="1">The sequence shown here is derived from an EMBL/GenBank/DDBJ whole genome shotgun (WGS) entry which is preliminary data.</text>
</comment>
<dbReference type="Proteomes" id="UP000238045">
    <property type="component" value="Unassembled WGS sequence"/>
</dbReference>
<reference evidence="1 2" key="1">
    <citation type="submission" date="2017-09" db="EMBL/GenBank/DDBJ databases">
        <title>Genomic, metabolic, and phenotypic characteristics of bacterial isolates from the natural microbiome of the model nematode Caenorhabditis elegans.</title>
        <authorList>
            <person name="Zimmermann J."/>
            <person name="Obeng N."/>
            <person name="Yang W."/>
            <person name="Obeng O."/>
            <person name="Kissoyan K."/>
            <person name="Pees B."/>
            <person name="Dirksen P."/>
            <person name="Hoppner M."/>
            <person name="Franke A."/>
            <person name="Rosenstiel P."/>
            <person name="Leippe M."/>
            <person name="Dierking K."/>
            <person name="Kaleta C."/>
            <person name="Schulenburg H."/>
        </authorList>
    </citation>
    <scope>NUCLEOTIDE SEQUENCE [LARGE SCALE GENOMIC DNA]</scope>
    <source>
        <strain evidence="1 2">MYb117</strain>
    </source>
</reference>
<name>A0A2S9EPH7_9PSED</name>
<dbReference type="AlphaFoldDB" id="A0A2S9EPH7"/>
<accession>A0A2S9EPH7</accession>
<dbReference type="EMBL" id="PCQL01000013">
    <property type="protein sequence ID" value="PRC17514.1"/>
    <property type="molecule type" value="Genomic_DNA"/>
</dbReference>
<sequence>MKQLSAVLLSLVLLTGCDVSFNKPAPKSLVSEPASEQQQRQVFNATVDFLRLLDVGAVDQTWSVSSPLLKATTSEMVWTHGIKAMRLGLGTFVERQSAQIGFTTQMPDAPAGRYAIVECVTTFTTGPATEKVVLREDDSQWLVAGYSVNKRFFSTEDSDKKAP</sequence>
<evidence type="ECO:0008006" key="3">
    <source>
        <dbReference type="Google" id="ProtNLM"/>
    </source>
</evidence>
<evidence type="ECO:0000313" key="1">
    <source>
        <dbReference type="EMBL" id="PRC17514.1"/>
    </source>
</evidence>
<keyword evidence="2" id="KW-1185">Reference proteome</keyword>
<protein>
    <recommendedName>
        <fullName evidence="3">DUF4019 domain-containing protein</fullName>
    </recommendedName>
</protein>
<dbReference type="PROSITE" id="PS51257">
    <property type="entry name" value="PROKAR_LIPOPROTEIN"/>
    <property type="match status" value="1"/>
</dbReference>
<evidence type="ECO:0000313" key="2">
    <source>
        <dbReference type="Proteomes" id="UP000238045"/>
    </source>
</evidence>
<proteinExistence type="predicted"/>